<organism evidence="2 3">
    <name type="scientific">Fusarium pseudoanthophilum</name>
    <dbReference type="NCBI Taxonomy" id="48495"/>
    <lineage>
        <taxon>Eukaryota</taxon>
        <taxon>Fungi</taxon>
        <taxon>Dikarya</taxon>
        <taxon>Ascomycota</taxon>
        <taxon>Pezizomycotina</taxon>
        <taxon>Sordariomycetes</taxon>
        <taxon>Hypocreomycetidae</taxon>
        <taxon>Hypocreales</taxon>
        <taxon>Nectriaceae</taxon>
        <taxon>Fusarium</taxon>
        <taxon>Fusarium fujikuroi species complex</taxon>
    </lineage>
</organism>
<dbReference type="Proteomes" id="UP000544095">
    <property type="component" value="Unassembled WGS sequence"/>
</dbReference>
<accession>A0A8H5KT69</accession>
<gene>
    <name evidence="2" type="ORF">FPANT_9823</name>
</gene>
<evidence type="ECO:0000313" key="3">
    <source>
        <dbReference type="Proteomes" id="UP000544095"/>
    </source>
</evidence>
<feature type="region of interest" description="Disordered" evidence="1">
    <location>
        <begin position="117"/>
        <end position="136"/>
    </location>
</feature>
<name>A0A8H5KT69_9HYPO</name>
<dbReference type="AlphaFoldDB" id="A0A8H5KT69"/>
<comment type="caution">
    <text evidence="2">The sequence shown here is derived from an EMBL/GenBank/DDBJ whole genome shotgun (WGS) entry which is preliminary data.</text>
</comment>
<dbReference type="EMBL" id="JAAOAR010000539">
    <property type="protein sequence ID" value="KAF5578897.1"/>
    <property type="molecule type" value="Genomic_DNA"/>
</dbReference>
<sequence>MEDDNTDLADCHAKWLERTESLVNSTNDCNITDERQTPKEWLEALTKLDFADPASVVNILDLLEFTVGKFILCTGKDAFTVSRDPGAMSVEEAPGVGRHSLFEGLLTLEFFRRSEARPAPVDEQAQARESSPAAQPLPSVVLPVGRLCKGYTTETGCLDTDETGYVLVVDAITPGHPVWLIYDPYPDQYEEQDDEQDEERLDRPASHEHDIYYAHPDRRAPVFKGIEKNFDAAQILPSITDWLESYGSLDFNQLEESIKATSLVGLVKAKDATLAYVAELLGQAQPQLVTDIMNGDEMSEKGEMSDARFAEIRAALGTPFQGKTFCPVSPYEYIRKVKEATAHDNSLDQYLRKAGSVSIYPPPQSGLEWLQKLAITDFANAADIYAHRRLMDYGKVTDFNLVANGKDDFCVEIYPRGLSYEEIDGEAHMALLSLETSALGAGKSLPKLILPVGNLVNANAYWRETGYAIVIDAVAPGHPVWLVYDRYQYDELDEERLIVDPTDARLVFEGIGHNFDAAQIFPSVQDWIKSYGNVDFAQIEDSIKATCLTGAVRAKEILLSEAQELFRQ</sequence>
<evidence type="ECO:0000256" key="1">
    <source>
        <dbReference type="SAM" id="MobiDB-lite"/>
    </source>
</evidence>
<keyword evidence="3" id="KW-1185">Reference proteome</keyword>
<evidence type="ECO:0000313" key="2">
    <source>
        <dbReference type="EMBL" id="KAF5578897.1"/>
    </source>
</evidence>
<protein>
    <submittedName>
        <fullName evidence="2">Uncharacterized protein</fullName>
    </submittedName>
</protein>
<reference evidence="2 3" key="1">
    <citation type="submission" date="2020-05" db="EMBL/GenBank/DDBJ databases">
        <title>Identification and distribution of gene clusters putatively required for synthesis of sphingolipid metabolism inhibitors in phylogenetically diverse species of the filamentous fungus Fusarium.</title>
        <authorList>
            <person name="Kim H.-S."/>
            <person name="Busman M."/>
            <person name="Brown D.W."/>
            <person name="Divon H."/>
            <person name="Uhlig S."/>
            <person name="Proctor R.H."/>
        </authorList>
    </citation>
    <scope>NUCLEOTIDE SEQUENCE [LARGE SCALE GENOMIC DNA]</scope>
    <source>
        <strain evidence="2 3">NRRL 25211</strain>
    </source>
</reference>
<proteinExistence type="predicted"/>